<comment type="caution">
    <text evidence="1">The sequence shown here is derived from an EMBL/GenBank/DDBJ whole genome shotgun (WGS) entry which is preliminary data.</text>
</comment>
<organism evidence="1 2">
    <name type="scientific">Ramazzottius varieornatus</name>
    <name type="common">Water bear</name>
    <name type="synonym">Tardigrade</name>
    <dbReference type="NCBI Taxonomy" id="947166"/>
    <lineage>
        <taxon>Eukaryota</taxon>
        <taxon>Metazoa</taxon>
        <taxon>Ecdysozoa</taxon>
        <taxon>Tardigrada</taxon>
        <taxon>Eutardigrada</taxon>
        <taxon>Parachela</taxon>
        <taxon>Hypsibioidea</taxon>
        <taxon>Ramazzottiidae</taxon>
        <taxon>Ramazzottius</taxon>
    </lineage>
</organism>
<proteinExistence type="predicted"/>
<evidence type="ECO:0000313" key="2">
    <source>
        <dbReference type="Proteomes" id="UP000186922"/>
    </source>
</evidence>
<dbReference type="AlphaFoldDB" id="A0A1D1W2Q3"/>
<gene>
    <name evidence="1" type="primary">RvY_17502-1</name>
    <name evidence="1" type="synonym">RvY_17502.1</name>
    <name evidence="1" type="ORF">RvY_17502</name>
</gene>
<reference evidence="1 2" key="1">
    <citation type="journal article" date="2016" name="Nat. Commun.">
        <title>Extremotolerant tardigrade genome and improved radiotolerance of human cultured cells by tardigrade-unique protein.</title>
        <authorList>
            <person name="Hashimoto T."/>
            <person name="Horikawa D.D."/>
            <person name="Saito Y."/>
            <person name="Kuwahara H."/>
            <person name="Kozuka-Hata H."/>
            <person name="Shin-I T."/>
            <person name="Minakuchi Y."/>
            <person name="Ohishi K."/>
            <person name="Motoyama A."/>
            <person name="Aizu T."/>
            <person name="Enomoto A."/>
            <person name="Kondo K."/>
            <person name="Tanaka S."/>
            <person name="Hara Y."/>
            <person name="Koshikawa S."/>
            <person name="Sagara H."/>
            <person name="Miura T."/>
            <person name="Yokobori S."/>
            <person name="Miyagawa K."/>
            <person name="Suzuki Y."/>
            <person name="Kubo T."/>
            <person name="Oyama M."/>
            <person name="Kohara Y."/>
            <person name="Fujiyama A."/>
            <person name="Arakawa K."/>
            <person name="Katayama T."/>
            <person name="Toyoda A."/>
            <person name="Kunieda T."/>
        </authorList>
    </citation>
    <scope>NUCLEOTIDE SEQUENCE [LARGE SCALE GENOMIC DNA]</scope>
    <source>
        <strain evidence="1 2">YOKOZUNA-1</strain>
    </source>
</reference>
<dbReference type="Proteomes" id="UP000186922">
    <property type="component" value="Unassembled WGS sequence"/>
</dbReference>
<protein>
    <submittedName>
        <fullName evidence="1">Uncharacterized protein</fullName>
    </submittedName>
</protein>
<evidence type="ECO:0000313" key="1">
    <source>
        <dbReference type="EMBL" id="GAV07691.1"/>
    </source>
</evidence>
<sequence>MRTSGRLYSRQNPGLLLPALPAALHVHPLKFDVPCAIAGVASKEDMDIAMREKQWQMKPSGLLEFFCGILMVPPFVCEVWMSLNCQAVKQSGTLFIGMSRWVSCPTLTFPPLSLSQSLSRVERLSDTTVGSSQQLHPYLPR</sequence>
<keyword evidence="2" id="KW-1185">Reference proteome</keyword>
<name>A0A1D1W2Q3_RAMVA</name>
<dbReference type="EMBL" id="BDGG01000015">
    <property type="protein sequence ID" value="GAV07691.1"/>
    <property type="molecule type" value="Genomic_DNA"/>
</dbReference>
<accession>A0A1D1W2Q3</accession>